<evidence type="ECO:0000313" key="5">
    <source>
        <dbReference type="Proteomes" id="UP000763557"/>
    </source>
</evidence>
<reference evidence="4 5" key="1">
    <citation type="submission" date="2020-01" db="EMBL/GenBank/DDBJ databases">
        <title>Kibdelosporangium persica a novel Actinomycetes from a hot desert in Iran.</title>
        <authorList>
            <person name="Safaei N."/>
            <person name="Zaburannyi N."/>
            <person name="Mueller R."/>
            <person name="Wink J."/>
        </authorList>
    </citation>
    <scope>NUCLEOTIDE SEQUENCE [LARGE SCALE GENOMIC DNA]</scope>
    <source>
        <strain evidence="4 5">4NS15</strain>
    </source>
</reference>
<dbReference type="PANTHER" id="PTHR11908">
    <property type="entry name" value="XANTHINE DEHYDROGENASE"/>
    <property type="match status" value="1"/>
</dbReference>
<dbReference type="InterPro" id="IPR016208">
    <property type="entry name" value="Ald_Oxase/xanthine_DH-like"/>
</dbReference>
<keyword evidence="2" id="KW-0560">Oxidoreductase</keyword>
<accession>A0ABX2F1Q0</accession>
<dbReference type="InterPro" id="IPR036856">
    <property type="entry name" value="Ald_Oxase/Xan_DH_a/b_sf"/>
</dbReference>
<sequence>MSIGTPITRIEAPSKVNGQAVYTADVQLPGMVHAVMVGSTIAAGRLRAIDTRAAESAPGVLAVLTHRNVPRWHGTPDDLHYVEPRFPLADTEIHYHDQCVAVVVATTREQAAYAAGLVAVEYEARPVVASLDAALPTAHEPVWRFEPLFPSVVEVGGPKEAFAGSAAKVDAEYRTPYHSHAPIEPNATVAQWERGRLNIHKTSQDVHGDRRIIAGALGVPADHVRVWSTLVGGAFGNKTTVWPHTLLAAVASRQVGPPVRLVTTRKQVFTGHGHQPPIIQHLRVGADADGTLRAIIHETTNGTPILFDDPEPTISPSASMYAVPALGAYVRVADMHMPAPALLRTPGDGPGMFAVGSAMDELSYALNLDPLELRRRNHLAHHPLKRKPWSGKQLLDCYALGAERFGWDRRAPRPRAMRDGDDWVGFGMSSAQRLEPHTAATATVAILDDGTAEVRTSIAEIGTGNLTTLVQIAADGTGVPVRRFGIVSGDTDLPEAAPTHGSRSTGSTGTAVHLAAQNARLAATRLAVADPRSPLHGLPTDRVGAADGRLFAVDAPERGESYQDLLRRNHVKAVTEEGHHDPNAKNQQFAFATFGAHFTEVRINRNVPRVRVTRHVAVFAIGRVLNPKTARNQAQGGIVFAAGQTLSEQLTQDPATGLFVTPAFTDYHVPVHADVGEIDVSFVEEPDYNAHPHGAKGLGEVVCVGVHAAIANAVYHATGIRVRELPITPDKLARLVRESG</sequence>
<dbReference type="InterPro" id="IPR037165">
    <property type="entry name" value="AldOxase/xan_DH_Mopterin-bd_sf"/>
</dbReference>
<dbReference type="EMBL" id="JAAATY010000006">
    <property type="protein sequence ID" value="NRN65256.1"/>
    <property type="molecule type" value="Genomic_DNA"/>
</dbReference>
<evidence type="ECO:0000313" key="4">
    <source>
        <dbReference type="EMBL" id="NRN65256.1"/>
    </source>
</evidence>
<feature type="domain" description="Aldehyde oxidase/xanthine dehydrogenase a/b hammerhead" evidence="3">
    <location>
        <begin position="17"/>
        <end position="126"/>
    </location>
</feature>
<keyword evidence="1" id="KW-0500">Molybdenum</keyword>
<dbReference type="RefSeq" id="WP_173128957.1">
    <property type="nucleotide sequence ID" value="NZ_CBCSGW010000005.1"/>
</dbReference>
<evidence type="ECO:0000256" key="1">
    <source>
        <dbReference type="ARBA" id="ARBA00022505"/>
    </source>
</evidence>
<dbReference type="Pfam" id="PF20256">
    <property type="entry name" value="MoCoBD_2"/>
    <property type="match status" value="1"/>
</dbReference>
<proteinExistence type="predicted"/>
<dbReference type="InterPro" id="IPR000674">
    <property type="entry name" value="Ald_Oxase/Xan_DH_a/b"/>
</dbReference>
<gene>
    <name evidence="4" type="ORF">GC106_24670</name>
</gene>
<dbReference type="Pfam" id="PF02738">
    <property type="entry name" value="MoCoBD_1"/>
    <property type="match status" value="1"/>
</dbReference>
<dbReference type="SMART" id="SM01008">
    <property type="entry name" value="Ald_Xan_dh_C"/>
    <property type="match status" value="1"/>
</dbReference>
<evidence type="ECO:0000259" key="3">
    <source>
        <dbReference type="SMART" id="SM01008"/>
    </source>
</evidence>
<dbReference type="Gene3D" id="3.90.1170.50">
    <property type="entry name" value="Aldehyde oxidase/xanthine dehydrogenase, a/b hammerhead"/>
    <property type="match status" value="1"/>
</dbReference>
<name>A0ABX2F1Q0_9PSEU</name>
<dbReference type="PANTHER" id="PTHR11908:SF132">
    <property type="entry name" value="ALDEHYDE OXIDASE 1-RELATED"/>
    <property type="match status" value="1"/>
</dbReference>
<dbReference type="Pfam" id="PF01315">
    <property type="entry name" value="Ald_Xan_dh_C"/>
    <property type="match status" value="1"/>
</dbReference>
<dbReference type="Proteomes" id="UP000763557">
    <property type="component" value="Unassembled WGS sequence"/>
</dbReference>
<dbReference type="SUPFAM" id="SSF56003">
    <property type="entry name" value="Molybdenum cofactor-binding domain"/>
    <property type="match status" value="1"/>
</dbReference>
<dbReference type="InterPro" id="IPR046867">
    <property type="entry name" value="AldOxase/xan_DH_MoCoBD2"/>
</dbReference>
<keyword evidence="5" id="KW-1185">Reference proteome</keyword>
<organism evidence="4 5">
    <name type="scientific">Kibdelosporangium persicum</name>
    <dbReference type="NCBI Taxonomy" id="2698649"/>
    <lineage>
        <taxon>Bacteria</taxon>
        <taxon>Bacillati</taxon>
        <taxon>Actinomycetota</taxon>
        <taxon>Actinomycetes</taxon>
        <taxon>Pseudonocardiales</taxon>
        <taxon>Pseudonocardiaceae</taxon>
        <taxon>Kibdelosporangium</taxon>
    </lineage>
</organism>
<dbReference type="SUPFAM" id="SSF54665">
    <property type="entry name" value="CO dehydrogenase molybdoprotein N-domain-like"/>
    <property type="match status" value="1"/>
</dbReference>
<dbReference type="Gene3D" id="3.30.365.10">
    <property type="entry name" value="Aldehyde oxidase/xanthine dehydrogenase, molybdopterin binding domain"/>
    <property type="match status" value="4"/>
</dbReference>
<evidence type="ECO:0000256" key="2">
    <source>
        <dbReference type="ARBA" id="ARBA00023002"/>
    </source>
</evidence>
<dbReference type="InterPro" id="IPR008274">
    <property type="entry name" value="AldOxase/xan_DH_MoCoBD1"/>
</dbReference>
<protein>
    <submittedName>
        <fullName evidence="4">Aldehyde oxidase and xanthine dehydrogenase molybdopterin binding</fullName>
    </submittedName>
</protein>
<comment type="caution">
    <text evidence="4">The sequence shown here is derived from an EMBL/GenBank/DDBJ whole genome shotgun (WGS) entry which is preliminary data.</text>
</comment>